<dbReference type="InterPro" id="IPR011044">
    <property type="entry name" value="Quino_amine_DH_bsu"/>
</dbReference>
<evidence type="ECO:0000313" key="2">
    <source>
        <dbReference type="Proteomes" id="UP000244338"/>
    </source>
</evidence>
<protein>
    <submittedName>
        <fullName evidence="1">Uncharacterized protein</fullName>
    </submittedName>
</protein>
<reference evidence="2" key="1">
    <citation type="journal article" date="2018" name="Sci. Rep.">
        <title>Lignite coal burning seam in the remote Altai Mountains harbors a hydrogen-driven thermophilic microbial community.</title>
        <authorList>
            <person name="Kadnikov V.V."/>
            <person name="Mardanov A.V."/>
            <person name="Ivasenko D.A."/>
            <person name="Antsiferov D.V."/>
            <person name="Beletsky A.V."/>
            <person name="Karnachuk O.V."/>
            <person name="Ravin N.V."/>
        </authorList>
    </citation>
    <scope>NUCLEOTIDE SEQUENCE [LARGE SCALE GENOMIC DNA]</scope>
</reference>
<dbReference type="SUPFAM" id="SSF50998">
    <property type="entry name" value="Quinoprotein alcohol dehydrogenase-like"/>
    <property type="match status" value="1"/>
</dbReference>
<dbReference type="SUPFAM" id="SSF50969">
    <property type="entry name" value="YVTN repeat-like/Quinoprotein amine dehydrogenase"/>
    <property type="match status" value="1"/>
</dbReference>
<evidence type="ECO:0000313" key="1">
    <source>
        <dbReference type="EMBL" id="PTQ57335.1"/>
    </source>
</evidence>
<dbReference type="InterPro" id="IPR015943">
    <property type="entry name" value="WD40/YVTN_repeat-like_dom_sf"/>
</dbReference>
<gene>
    <name evidence="1" type="ORF">BSOLF_1651</name>
</gene>
<dbReference type="Proteomes" id="UP000244338">
    <property type="component" value="Unassembled WGS sequence"/>
</dbReference>
<organism evidence="1 2">
    <name type="scientific">Candidatus Carbonibacillus altaicus</name>
    <dbReference type="NCBI Taxonomy" id="2163959"/>
    <lineage>
        <taxon>Bacteria</taxon>
        <taxon>Bacillati</taxon>
        <taxon>Bacillota</taxon>
        <taxon>Bacilli</taxon>
        <taxon>Bacillales</taxon>
        <taxon>Candidatus Carbonibacillus</taxon>
    </lineage>
</organism>
<dbReference type="InterPro" id="IPR011047">
    <property type="entry name" value="Quinoprotein_ADH-like_sf"/>
</dbReference>
<name>A0A2R6Y3W7_9BACL</name>
<dbReference type="AlphaFoldDB" id="A0A2R6Y3W7"/>
<sequence length="564" mass="62739">MAVGTVHARYGPVEDLGEVVTSVIIHNAVFGTNDQKENELYFVTNGYPAVFYALNLATMQVVDRHELPGLDAVWAMAVGSDKQVYFHGTQDCILYRYSPNQRQVRPLGKNPTGDAWVWDLKASQDGYIYGATWPNAKVFAYDVQRGRFEDFGRMADQPYARSICVTEERLYVGIGMSACLYSVHRNNRSKQEIAIPHRGQDGYVVSNIYVYQQNIFVQMNRSLYFVIDSVSGRILQSFPAEHSISPPSPDQPDLVYFKHGTLLYVYDLSRHDIRSLSSDVRLPKAPLVGAFWIRPPQTLSATCSARSEWVLFGLTQNGEWFIYDPLSSMCEVAQVNVHPRGLVIQALESGANGYLYLGGYHGGLSIYAPSAEKVVGRVPTFPQTEGIGRLDEHMYMGTYRNANIYRLDPSKGLGKDNPAWMFAVGARQDRPFAFASGDGKVFIGTVPEYGLLGGALTVYDPDADRRTTYPDIIKDQSIISLVYRQGKVYGATSIYGGLGSLPRADAAKVFIWDASTETLLAETVPDLPDIDMPPKAIGELRFGPDGKLWGATYRTIFVMDPKTL</sequence>
<dbReference type="Gene3D" id="2.130.10.10">
    <property type="entry name" value="YVTN repeat-like/Quinoprotein amine dehydrogenase"/>
    <property type="match status" value="1"/>
</dbReference>
<accession>A0A2R6Y3W7</accession>
<dbReference type="EMBL" id="PEBX01000008">
    <property type="protein sequence ID" value="PTQ57335.1"/>
    <property type="molecule type" value="Genomic_DNA"/>
</dbReference>
<comment type="caution">
    <text evidence="1">The sequence shown here is derived from an EMBL/GenBank/DDBJ whole genome shotgun (WGS) entry which is preliminary data.</text>
</comment>
<proteinExistence type="predicted"/>